<evidence type="ECO:0000256" key="16">
    <source>
        <dbReference type="SAM" id="Phobius"/>
    </source>
</evidence>
<evidence type="ECO:0000256" key="9">
    <source>
        <dbReference type="ARBA" id="ARBA00022777"/>
    </source>
</evidence>
<evidence type="ECO:0000256" key="12">
    <source>
        <dbReference type="ARBA" id="ARBA00023012"/>
    </source>
</evidence>
<dbReference type="PANTHER" id="PTHR42878:SF7">
    <property type="entry name" value="SENSOR HISTIDINE KINASE GLRK"/>
    <property type="match status" value="1"/>
</dbReference>
<evidence type="ECO:0000256" key="6">
    <source>
        <dbReference type="ARBA" id="ARBA00022679"/>
    </source>
</evidence>
<evidence type="ECO:0000256" key="3">
    <source>
        <dbReference type="ARBA" id="ARBA00012438"/>
    </source>
</evidence>
<reference evidence="19 20" key="1">
    <citation type="submission" date="2024-10" db="EMBL/GenBank/DDBJ databases">
        <title>The Natural Products Discovery Center: Release of the First 8490 Sequenced Strains for Exploring Actinobacteria Biosynthetic Diversity.</title>
        <authorList>
            <person name="Kalkreuter E."/>
            <person name="Kautsar S.A."/>
            <person name="Yang D."/>
            <person name="Bader C.D."/>
            <person name="Teijaro C.N."/>
            <person name="Fluegel L."/>
            <person name="Davis C.M."/>
            <person name="Simpson J.R."/>
            <person name="Lauterbach L."/>
            <person name="Steele A.D."/>
            <person name="Gui C."/>
            <person name="Meng S."/>
            <person name="Li G."/>
            <person name="Viehrig K."/>
            <person name="Ye F."/>
            <person name="Su P."/>
            <person name="Kiefer A.F."/>
            <person name="Nichols A."/>
            <person name="Cepeda A.J."/>
            <person name="Yan W."/>
            <person name="Fan B."/>
            <person name="Jiang Y."/>
            <person name="Adhikari A."/>
            <person name="Zheng C.-J."/>
            <person name="Schuster L."/>
            <person name="Cowan T.M."/>
            <person name="Smanski M.J."/>
            <person name="Chevrette M.G."/>
            <person name="De Carvalho L.P.S."/>
            <person name="Shen B."/>
        </authorList>
    </citation>
    <scope>NUCLEOTIDE SEQUENCE [LARGE SCALE GENOMIC DNA]</scope>
    <source>
        <strain evidence="19 20">NPDC002173</strain>
    </source>
</reference>
<keyword evidence="20" id="KW-1185">Reference proteome</keyword>
<evidence type="ECO:0000256" key="8">
    <source>
        <dbReference type="ARBA" id="ARBA00022741"/>
    </source>
</evidence>
<dbReference type="InterPro" id="IPR039506">
    <property type="entry name" value="SPOB_a"/>
</dbReference>
<keyword evidence="6" id="KW-0808">Transferase</keyword>
<accession>A0ABW6SMH2</accession>
<dbReference type="Gene3D" id="3.30.450.20">
    <property type="entry name" value="PAS domain"/>
    <property type="match status" value="2"/>
</dbReference>
<dbReference type="EC" id="2.7.13.3" evidence="3"/>
<evidence type="ECO:0000256" key="5">
    <source>
        <dbReference type="ARBA" id="ARBA00022553"/>
    </source>
</evidence>
<dbReference type="GO" id="GO:0005524">
    <property type="term" value="F:ATP binding"/>
    <property type="evidence" value="ECO:0007669"/>
    <property type="project" value="UniProtKB-KW"/>
</dbReference>
<evidence type="ECO:0000256" key="13">
    <source>
        <dbReference type="ARBA" id="ARBA00023136"/>
    </source>
</evidence>
<evidence type="ECO:0000259" key="17">
    <source>
        <dbReference type="PROSITE" id="PS50109"/>
    </source>
</evidence>
<dbReference type="PANTHER" id="PTHR42878">
    <property type="entry name" value="TWO-COMPONENT HISTIDINE KINASE"/>
    <property type="match status" value="1"/>
</dbReference>
<comment type="caution">
    <text evidence="19">The sequence shown here is derived from an EMBL/GenBank/DDBJ whole genome shotgun (WGS) entry which is preliminary data.</text>
</comment>
<evidence type="ECO:0000256" key="10">
    <source>
        <dbReference type="ARBA" id="ARBA00022840"/>
    </source>
</evidence>
<dbReference type="CDD" id="cd00130">
    <property type="entry name" value="PAS"/>
    <property type="match status" value="1"/>
</dbReference>
<dbReference type="SUPFAM" id="SSF55785">
    <property type="entry name" value="PYP-like sensor domain (PAS domain)"/>
    <property type="match status" value="1"/>
</dbReference>
<feature type="domain" description="Histidine kinase" evidence="17">
    <location>
        <begin position="424"/>
        <end position="508"/>
    </location>
</feature>
<dbReference type="SUPFAM" id="SSF55874">
    <property type="entry name" value="ATPase domain of HSP90 chaperone/DNA topoisomerase II/histidine kinase"/>
    <property type="match status" value="1"/>
</dbReference>
<evidence type="ECO:0000313" key="19">
    <source>
        <dbReference type="EMBL" id="MFF3666181.1"/>
    </source>
</evidence>
<dbReference type="InterPro" id="IPR005467">
    <property type="entry name" value="His_kinase_dom"/>
</dbReference>
<dbReference type="InterPro" id="IPR016120">
    <property type="entry name" value="Sig_transdc_His_kin_SpoOB"/>
</dbReference>
<feature type="region of interest" description="Disordered" evidence="15">
    <location>
        <begin position="520"/>
        <end position="555"/>
    </location>
</feature>
<feature type="domain" description="PAS" evidence="18">
    <location>
        <begin position="215"/>
        <end position="249"/>
    </location>
</feature>
<dbReference type="SMART" id="SM00091">
    <property type="entry name" value="PAS"/>
    <property type="match status" value="1"/>
</dbReference>
<dbReference type="Pfam" id="PF00989">
    <property type="entry name" value="PAS"/>
    <property type="match status" value="1"/>
</dbReference>
<dbReference type="InterPro" id="IPR035965">
    <property type="entry name" value="PAS-like_dom_sf"/>
</dbReference>
<dbReference type="Pfam" id="PF14689">
    <property type="entry name" value="SPOB_a"/>
    <property type="match status" value="1"/>
</dbReference>
<dbReference type="SMART" id="SM00387">
    <property type="entry name" value="HATPase_c"/>
    <property type="match status" value="1"/>
</dbReference>
<keyword evidence="4" id="KW-1003">Cell membrane</keyword>
<keyword evidence="10 19" id="KW-0067">ATP-binding</keyword>
<dbReference type="PROSITE" id="PS50112">
    <property type="entry name" value="PAS"/>
    <property type="match status" value="1"/>
</dbReference>
<evidence type="ECO:0000256" key="1">
    <source>
        <dbReference type="ARBA" id="ARBA00000085"/>
    </source>
</evidence>
<keyword evidence="11 16" id="KW-1133">Transmembrane helix</keyword>
<dbReference type="SUPFAM" id="SSF55890">
    <property type="entry name" value="Sporulation response regulatory protein Spo0B"/>
    <property type="match status" value="1"/>
</dbReference>
<dbReference type="PRINTS" id="PR00344">
    <property type="entry name" value="BCTRLSENSOR"/>
</dbReference>
<dbReference type="Proteomes" id="UP001602013">
    <property type="component" value="Unassembled WGS sequence"/>
</dbReference>
<evidence type="ECO:0000256" key="14">
    <source>
        <dbReference type="ARBA" id="ARBA00039401"/>
    </source>
</evidence>
<dbReference type="InterPro" id="IPR003594">
    <property type="entry name" value="HATPase_dom"/>
</dbReference>
<dbReference type="InterPro" id="IPR004358">
    <property type="entry name" value="Sig_transdc_His_kin-like_C"/>
</dbReference>
<keyword evidence="13 16" id="KW-0472">Membrane</keyword>
<dbReference type="InterPro" id="IPR050351">
    <property type="entry name" value="BphY/WalK/GraS-like"/>
</dbReference>
<dbReference type="Pfam" id="PF02518">
    <property type="entry name" value="HATPase_c"/>
    <property type="match status" value="1"/>
</dbReference>
<keyword evidence="9" id="KW-0418">Kinase</keyword>
<dbReference type="EMBL" id="JBIASD010000006">
    <property type="protein sequence ID" value="MFF3666181.1"/>
    <property type="molecule type" value="Genomic_DNA"/>
</dbReference>
<proteinExistence type="predicted"/>
<dbReference type="RefSeq" id="WP_387410552.1">
    <property type="nucleotide sequence ID" value="NZ_CP191998.1"/>
</dbReference>
<dbReference type="InterPro" id="IPR036890">
    <property type="entry name" value="HATPase_C_sf"/>
</dbReference>
<keyword evidence="7 16" id="KW-0812">Transmembrane</keyword>
<name>A0ABW6SMH2_9ACTN</name>
<gene>
    <name evidence="19" type="ORF">ACFYXI_11360</name>
</gene>
<evidence type="ECO:0000256" key="11">
    <source>
        <dbReference type="ARBA" id="ARBA00022989"/>
    </source>
</evidence>
<keyword evidence="8" id="KW-0547">Nucleotide-binding</keyword>
<feature type="transmembrane region" description="Helical" evidence="16">
    <location>
        <begin position="167"/>
        <end position="189"/>
    </location>
</feature>
<sequence length="555" mass="58551">MRSLRFAHQVLALQIVVVMLVAGSGFALAAWLMRDELTVQYGERAVSVARALAADPSVAVAAALDDPAHLIQPRAEAVRAATGALFVVVTDRRGIRLSHPRTELIGRRVSTDPSGPLSGRDVVTVEQGTLGLSARGKVPLRTPDGRIVGEVSVGFAVQQIHVRVGRVLVLAALFTGAALLLGVAGSAAIGHRLRRQTLGLEPSELGELISQREAVLHGIGEGVLAVDADGRVTVCNAEAVRLLGLGEESPEVLGRPFRDLPLPPRLQAALGGADEAASQLVVADDRVLVVGRRQVRREGRELGTVLTLRDRTDLEKLTRELHAERDLLDALRAQRHEHANRLHTVAGLLQLGHHEQAADYLHMLTVEPLAAVPGAAGDVITDPYLLAFLAAKAAVAAERGIRFIVAPGSWAPGEIVSPLDVTTVVGNLVDNALEAAQEGPDRPAHVEVELLRDGADLHVTVTDSGEGVPPELADAVFEDGFTTKTGDRPRGLGLALARQVARARGGDIVLGHGAVVTVGETERAGAARPSEPPGRTPRSERDGTMFLARLPGVLS</sequence>
<evidence type="ECO:0000256" key="15">
    <source>
        <dbReference type="SAM" id="MobiDB-lite"/>
    </source>
</evidence>
<evidence type="ECO:0000313" key="20">
    <source>
        <dbReference type="Proteomes" id="UP001602013"/>
    </source>
</evidence>
<evidence type="ECO:0000256" key="7">
    <source>
        <dbReference type="ARBA" id="ARBA00022692"/>
    </source>
</evidence>
<protein>
    <recommendedName>
        <fullName evidence="14">Sensor-like histidine kinase SenX3</fullName>
        <ecNumber evidence="3">2.7.13.3</ecNumber>
    </recommendedName>
</protein>
<dbReference type="InterPro" id="IPR013767">
    <property type="entry name" value="PAS_fold"/>
</dbReference>
<organism evidence="19 20">
    <name type="scientific">Microtetraspora malaysiensis</name>
    <dbReference type="NCBI Taxonomy" id="161358"/>
    <lineage>
        <taxon>Bacteria</taxon>
        <taxon>Bacillati</taxon>
        <taxon>Actinomycetota</taxon>
        <taxon>Actinomycetes</taxon>
        <taxon>Streptosporangiales</taxon>
        <taxon>Streptosporangiaceae</taxon>
        <taxon>Microtetraspora</taxon>
    </lineage>
</organism>
<keyword evidence="5" id="KW-0597">Phosphoprotein</keyword>
<evidence type="ECO:0000259" key="18">
    <source>
        <dbReference type="PROSITE" id="PS50112"/>
    </source>
</evidence>
<comment type="catalytic activity">
    <reaction evidence="1">
        <text>ATP + protein L-histidine = ADP + protein N-phospho-L-histidine.</text>
        <dbReference type="EC" id="2.7.13.3"/>
    </reaction>
</comment>
<evidence type="ECO:0000256" key="4">
    <source>
        <dbReference type="ARBA" id="ARBA00022475"/>
    </source>
</evidence>
<dbReference type="InterPro" id="IPR000014">
    <property type="entry name" value="PAS"/>
</dbReference>
<dbReference type="InterPro" id="IPR033463">
    <property type="entry name" value="sCache_3"/>
</dbReference>
<dbReference type="SUPFAM" id="SSF103190">
    <property type="entry name" value="Sensory domain-like"/>
    <property type="match status" value="1"/>
</dbReference>
<dbReference type="Pfam" id="PF17203">
    <property type="entry name" value="sCache_3_2"/>
    <property type="match status" value="1"/>
</dbReference>
<dbReference type="Gene3D" id="3.30.565.10">
    <property type="entry name" value="Histidine kinase-like ATPase, C-terminal domain"/>
    <property type="match status" value="1"/>
</dbReference>
<keyword evidence="12" id="KW-0902">Two-component regulatory system</keyword>
<dbReference type="InterPro" id="IPR029151">
    <property type="entry name" value="Sensor-like_sf"/>
</dbReference>
<comment type="subcellular location">
    <subcellularLocation>
        <location evidence="2">Cell membrane</location>
        <topology evidence="2">Multi-pass membrane protein</topology>
    </subcellularLocation>
</comment>
<evidence type="ECO:0000256" key="2">
    <source>
        <dbReference type="ARBA" id="ARBA00004651"/>
    </source>
</evidence>
<dbReference type="Gene3D" id="1.10.287.130">
    <property type="match status" value="1"/>
</dbReference>
<dbReference type="PROSITE" id="PS50109">
    <property type="entry name" value="HIS_KIN"/>
    <property type="match status" value="1"/>
</dbReference>